<dbReference type="GO" id="GO:0004864">
    <property type="term" value="F:protein phosphatase inhibitor activity"/>
    <property type="evidence" value="ECO:0007669"/>
    <property type="project" value="InterPro"/>
</dbReference>
<dbReference type="OrthoDB" id="551302at2759"/>
<keyword evidence="4" id="KW-1185">Reference proteome</keyword>
<evidence type="ECO:0000313" key="4">
    <source>
        <dbReference type="Proteomes" id="UP001153620"/>
    </source>
</evidence>
<dbReference type="AlphaFoldDB" id="A0A9N9RM97"/>
<feature type="region of interest" description="Disordered" evidence="2">
    <location>
        <begin position="98"/>
        <end position="118"/>
    </location>
</feature>
<feature type="compositionally biased region" description="Polar residues" evidence="2">
    <location>
        <begin position="190"/>
        <end position="202"/>
    </location>
</feature>
<evidence type="ECO:0000256" key="1">
    <source>
        <dbReference type="ARBA" id="ARBA00005472"/>
    </source>
</evidence>
<feature type="compositionally biased region" description="Basic and acidic residues" evidence="2">
    <location>
        <begin position="98"/>
        <end position="107"/>
    </location>
</feature>
<organism evidence="3 4">
    <name type="scientific">Chironomus riparius</name>
    <dbReference type="NCBI Taxonomy" id="315576"/>
    <lineage>
        <taxon>Eukaryota</taxon>
        <taxon>Metazoa</taxon>
        <taxon>Ecdysozoa</taxon>
        <taxon>Arthropoda</taxon>
        <taxon>Hexapoda</taxon>
        <taxon>Insecta</taxon>
        <taxon>Pterygota</taxon>
        <taxon>Neoptera</taxon>
        <taxon>Endopterygota</taxon>
        <taxon>Diptera</taxon>
        <taxon>Nematocera</taxon>
        <taxon>Chironomoidea</taxon>
        <taxon>Chironomidae</taxon>
        <taxon>Chironominae</taxon>
        <taxon>Chironomus</taxon>
    </lineage>
</organism>
<feature type="region of interest" description="Disordered" evidence="2">
    <location>
        <begin position="1"/>
        <end position="20"/>
    </location>
</feature>
<accession>A0A9N9RM97</accession>
<evidence type="ECO:0000256" key="2">
    <source>
        <dbReference type="SAM" id="MobiDB-lite"/>
    </source>
</evidence>
<dbReference type="InterPro" id="IPR007062">
    <property type="entry name" value="PPI-2"/>
</dbReference>
<proteinExistence type="inferred from homology"/>
<dbReference type="Gene3D" id="6.10.250.1050">
    <property type="match status" value="2"/>
</dbReference>
<reference evidence="3" key="2">
    <citation type="submission" date="2022-10" db="EMBL/GenBank/DDBJ databases">
        <authorList>
            <consortium name="ENA_rothamsted_submissions"/>
            <consortium name="culmorum"/>
            <person name="King R."/>
        </authorList>
    </citation>
    <scope>NUCLEOTIDE SEQUENCE</scope>
</reference>
<name>A0A9N9RM97_9DIPT</name>
<evidence type="ECO:0000313" key="3">
    <source>
        <dbReference type="EMBL" id="CAG9799437.1"/>
    </source>
</evidence>
<dbReference type="PANTHER" id="PTHR12398:SF20">
    <property type="entry name" value="PROTEIN PHOSPHATASE 1 REGULATORY INHIBITOR SUBUNIT 2"/>
    <property type="match status" value="1"/>
</dbReference>
<protein>
    <recommendedName>
        <fullName evidence="5">Protein phosphatase inhibitor 2</fullName>
    </recommendedName>
</protein>
<evidence type="ECO:0008006" key="5">
    <source>
        <dbReference type="Google" id="ProtNLM"/>
    </source>
</evidence>
<gene>
    <name evidence="3" type="ORF">CHIRRI_LOCUS2404</name>
</gene>
<dbReference type="PANTHER" id="PTHR12398">
    <property type="entry name" value="PROTEIN PHOSPHATASE INHIBITOR"/>
    <property type="match status" value="1"/>
</dbReference>
<dbReference type="Proteomes" id="UP001153620">
    <property type="component" value="Chromosome 1"/>
</dbReference>
<reference evidence="3" key="1">
    <citation type="submission" date="2022-01" db="EMBL/GenBank/DDBJ databases">
        <authorList>
            <person name="King R."/>
        </authorList>
    </citation>
    <scope>NUCLEOTIDE SEQUENCE</scope>
</reference>
<dbReference type="GO" id="GO:0009966">
    <property type="term" value="P:regulation of signal transduction"/>
    <property type="evidence" value="ECO:0007669"/>
    <property type="project" value="InterPro"/>
</dbReference>
<dbReference type="EMBL" id="OU895877">
    <property type="protein sequence ID" value="CAG9799437.1"/>
    <property type="molecule type" value="Genomic_DNA"/>
</dbReference>
<feature type="compositionally biased region" description="Polar residues" evidence="2">
    <location>
        <begin position="1"/>
        <end position="11"/>
    </location>
</feature>
<sequence length="202" mass="22509">MSSPPSYSESPNAKKPCKGILKSSSFDKQFGASGSNRKSAKFDEINVLQTYHPPNKDYGHMRVDEPKTPFNYLDPGLAEQDELDATVLSEKLKVAQETQRRASLHCEESDEELPETDDQRVKRIEFEKRRKLHYNEASAIKLARKLIEEEIEENLLDDEIGEAAGGGSIEDSNDELDNDETAFVEDVGAGTSSDKPSQSTDP</sequence>
<comment type="similarity">
    <text evidence="1">Belongs to the protein phosphatase inhibitor 2 family.</text>
</comment>
<feature type="compositionally biased region" description="Acidic residues" evidence="2">
    <location>
        <begin position="171"/>
        <end position="183"/>
    </location>
</feature>
<dbReference type="Pfam" id="PF04979">
    <property type="entry name" value="IPP-2"/>
    <property type="match status" value="1"/>
</dbReference>
<feature type="region of interest" description="Disordered" evidence="2">
    <location>
        <begin position="157"/>
        <end position="202"/>
    </location>
</feature>